<dbReference type="AlphaFoldDB" id="A0AAV3YT16"/>
<dbReference type="EMBL" id="BLXT01001370">
    <property type="protein sequence ID" value="GFN85103.1"/>
    <property type="molecule type" value="Genomic_DNA"/>
</dbReference>
<dbReference type="InterPro" id="IPR029056">
    <property type="entry name" value="Ribokinase-like"/>
</dbReference>
<comment type="caution">
    <text evidence="2">The sequence shown here is derived from an EMBL/GenBank/DDBJ whole genome shotgun (WGS) entry which is preliminary data.</text>
</comment>
<dbReference type="InterPro" id="IPR052562">
    <property type="entry name" value="Ketohexokinase-related"/>
</dbReference>
<evidence type="ECO:0000313" key="3">
    <source>
        <dbReference type="Proteomes" id="UP000735302"/>
    </source>
</evidence>
<protein>
    <submittedName>
        <fullName evidence="2">Ketohexokinase-like</fullName>
    </submittedName>
</protein>
<dbReference type="Gene3D" id="3.40.1190.20">
    <property type="match status" value="1"/>
</dbReference>
<dbReference type="Proteomes" id="UP000735302">
    <property type="component" value="Unassembled WGS sequence"/>
</dbReference>
<dbReference type="InterPro" id="IPR011611">
    <property type="entry name" value="PfkB_dom"/>
</dbReference>
<proteinExistence type="predicted"/>
<keyword evidence="3" id="KW-1185">Reference proteome</keyword>
<reference evidence="2 3" key="1">
    <citation type="journal article" date="2021" name="Elife">
        <title>Chloroplast acquisition without the gene transfer in kleptoplastic sea slugs, Plakobranchus ocellatus.</title>
        <authorList>
            <person name="Maeda T."/>
            <person name="Takahashi S."/>
            <person name="Yoshida T."/>
            <person name="Shimamura S."/>
            <person name="Takaki Y."/>
            <person name="Nagai Y."/>
            <person name="Toyoda A."/>
            <person name="Suzuki Y."/>
            <person name="Arimoto A."/>
            <person name="Ishii H."/>
            <person name="Satoh N."/>
            <person name="Nishiyama T."/>
            <person name="Hasebe M."/>
            <person name="Maruyama T."/>
            <person name="Minagawa J."/>
            <person name="Obokata J."/>
            <person name="Shigenobu S."/>
        </authorList>
    </citation>
    <scope>NUCLEOTIDE SEQUENCE [LARGE SCALE GENOMIC DNA]</scope>
</reference>
<feature type="domain" description="Carbohydrate kinase PfkB" evidence="1">
    <location>
        <begin position="14"/>
        <end position="146"/>
    </location>
</feature>
<dbReference type="SUPFAM" id="SSF53613">
    <property type="entry name" value="Ribokinase-like"/>
    <property type="match status" value="1"/>
</dbReference>
<dbReference type="Pfam" id="PF00294">
    <property type="entry name" value="PfkB"/>
    <property type="match status" value="1"/>
</dbReference>
<dbReference type="PANTHER" id="PTHR42774">
    <property type="entry name" value="PHOSPHOTRANSFERASE SYSTEM TRANSPORT PROTEIN"/>
    <property type="match status" value="1"/>
</dbReference>
<dbReference type="GO" id="GO:0006796">
    <property type="term" value="P:phosphate-containing compound metabolic process"/>
    <property type="evidence" value="ECO:0007669"/>
    <property type="project" value="UniProtKB-ARBA"/>
</dbReference>
<accession>A0AAV3YT16</accession>
<sequence length="155" mass="17396">MAMMEKVPPTDCCKVLCVGLACIDLVNIVAEFPQEDSDKRGQRYYWQRGGNASNNSTVLTLLSAPCDFMGVLGTRGPEASWIVADFHKCGISTERCVRKDVQCSVATVIVSRDAGTRTIIYHPRDHPELTFEDFDKEFNGDFSSYSWIHFEVCTE</sequence>
<dbReference type="PANTHER" id="PTHR42774:SF3">
    <property type="entry name" value="KETOHEXOKINASE"/>
    <property type="match status" value="1"/>
</dbReference>
<evidence type="ECO:0000313" key="2">
    <source>
        <dbReference type="EMBL" id="GFN85103.1"/>
    </source>
</evidence>
<gene>
    <name evidence="2" type="ORF">PoB_001160900</name>
</gene>
<evidence type="ECO:0000259" key="1">
    <source>
        <dbReference type="Pfam" id="PF00294"/>
    </source>
</evidence>
<name>A0AAV3YT16_9GAST</name>
<organism evidence="2 3">
    <name type="scientific">Plakobranchus ocellatus</name>
    <dbReference type="NCBI Taxonomy" id="259542"/>
    <lineage>
        <taxon>Eukaryota</taxon>
        <taxon>Metazoa</taxon>
        <taxon>Spiralia</taxon>
        <taxon>Lophotrochozoa</taxon>
        <taxon>Mollusca</taxon>
        <taxon>Gastropoda</taxon>
        <taxon>Heterobranchia</taxon>
        <taxon>Euthyneura</taxon>
        <taxon>Panpulmonata</taxon>
        <taxon>Sacoglossa</taxon>
        <taxon>Placobranchoidea</taxon>
        <taxon>Plakobranchidae</taxon>
        <taxon>Plakobranchus</taxon>
    </lineage>
</organism>